<sequence length="548" mass="61531">MYPDLDVVVIGAGFSGLRMLYEARSRGLTARVLEAASDVGGTWYFNRYPGARTDSESWAYCFGFDKRLQEDWDWPERYPSQPQVLSYLRHVADRFDLRRDIQFDTRVRSAVFDEEHDVWVVTTERGERLVSRHLVSASGLLSVPYEPPFPRLSSFRGEWYMTARWPHEPVDFAGKRVAVIGTGASGVQLIPIVAATAARLTVFQRTANYILPARNYVLHDAQRQAIKANYDAIWEQVRRQAMGMPMNPANRVLGDVSPEEHQRILEAGWEEGGFRYFLETFDDIFVNPESNALAAEFVRNKIRTIVRDPATAELLCPKPDHPLGAKRPPLGHFYYETFNRDNVELVDVSGNAVDDITPTGVRLADGTEYEADVIVFAMGFDAMTGSLTSVDVRGRGGVTIAEKWRGGPRTHLALTVDEFPNFFMIAGPQIPFANAPVMIEPAAEWIGEAISYTREHGHTRIEPTAQAVTAYNEQCETFFNATVFPAGEKIRSWFVGANIPGKPHGVALYFGGYPNYIREVRQEAEEGFTHYRFSAVRDARPSVGVAGS</sequence>
<dbReference type="Gene3D" id="3.50.50.60">
    <property type="entry name" value="FAD/NAD(P)-binding domain"/>
    <property type="match status" value="2"/>
</dbReference>
<dbReference type="InterPro" id="IPR050775">
    <property type="entry name" value="FAD-binding_Monooxygenases"/>
</dbReference>
<evidence type="ECO:0000256" key="1">
    <source>
        <dbReference type="ARBA" id="ARBA00010139"/>
    </source>
</evidence>
<dbReference type="SUPFAM" id="SSF51905">
    <property type="entry name" value="FAD/NAD(P)-binding domain"/>
    <property type="match status" value="2"/>
</dbReference>
<dbReference type="EMBL" id="JWIO01000005">
    <property type="protein sequence ID" value="KLL12419.1"/>
    <property type="molecule type" value="Genomic_DNA"/>
</dbReference>
<protein>
    <submittedName>
        <fullName evidence="6">Cyclohexanone monooxygenase</fullName>
    </submittedName>
</protein>
<evidence type="ECO:0000313" key="7">
    <source>
        <dbReference type="Proteomes" id="UP000035425"/>
    </source>
</evidence>
<keyword evidence="4" id="KW-0521">NADP</keyword>
<dbReference type="InterPro" id="IPR020946">
    <property type="entry name" value="Flavin_mOase-like"/>
</dbReference>
<evidence type="ECO:0000256" key="2">
    <source>
        <dbReference type="ARBA" id="ARBA00022630"/>
    </source>
</evidence>
<dbReference type="Pfam" id="PF00743">
    <property type="entry name" value="FMO-like"/>
    <property type="match status" value="1"/>
</dbReference>
<keyword evidence="3" id="KW-0274">FAD</keyword>
<dbReference type="PRINTS" id="PR00411">
    <property type="entry name" value="PNDRDTASEI"/>
</dbReference>
<keyword evidence="7" id="KW-1185">Reference proteome</keyword>
<comment type="similarity">
    <text evidence="1">Belongs to the FAD-binding monooxygenase family.</text>
</comment>
<accession>A0ABR5F6R4</accession>
<reference evidence="6 7" key="1">
    <citation type="submission" date="2014-12" db="EMBL/GenBank/DDBJ databases">
        <title>Frankia sp. BMG5.1 draft genome.</title>
        <authorList>
            <person name="Gtari M."/>
            <person name="Ghodhbane-Gtari F."/>
            <person name="Nouioui I."/>
            <person name="Ktari A."/>
            <person name="Hezbri K."/>
            <person name="Mimouni W."/>
            <person name="Sbissi I."/>
            <person name="Ayari A."/>
            <person name="Yamanaka T."/>
            <person name="Normand P."/>
            <person name="Tisa L.S."/>
            <person name="Boudabous A."/>
        </authorList>
    </citation>
    <scope>NUCLEOTIDE SEQUENCE [LARGE SCALE GENOMIC DNA]</scope>
    <source>
        <strain evidence="6 7">BMG5.1</strain>
    </source>
</reference>
<evidence type="ECO:0000313" key="6">
    <source>
        <dbReference type="EMBL" id="KLL12419.1"/>
    </source>
</evidence>
<organism evidence="6 7">
    <name type="scientific">Protofrankia coriariae</name>
    <dbReference type="NCBI Taxonomy" id="1562887"/>
    <lineage>
        <taxon>Bacteria</taxon>
        <taxon>Bacillati</taxon>
        <taxon>Actinomycetota</taxon>
        <taxon>Actinomycetes</taxon>
        <taxon>Frankiales</taxon>
        <taxon>Frankiaceae</taxon>
        <taxon>Protofrankia</taxon>
    </lineage>
</organism>
<evidence type="ECO:0000256" key="3">
    <source>
        <dbReference type="ARBA" id="ARBA00022827"/>
    </source>
</evidence>
<keyword evidence="6" id="KW-0503">Monooxygenase</keyword>
<keyword evidence="5" id="KW-0560">Oxidoreductase</keyword>
<proteinExistence type="inferred from homology"/>
<dbReference type="PANTHER" id="PTHR43098">
    <property type="entry name" value="L-ORNITHINE N(5)-MONOOXYGENASE-RELATED"/>
    <property type="match status" value="1"/>
</dbReference>
<dbReference type="GO" id="GO:0004497">
    <property type="term" value="F:monooxygenase activity"/>
    <property type="evidence" value="ECO:0007669"/>
    <property type="project" value="UniProtKB-KW"/>
</dbReference>
<evidence type="ECO:0000256" key="4">
    <source>
        <dbReference type="ARBA" id="ARBA00022857"/>
    </source>
</evidence>
<dbReference type="Proteomes" id="UP000035425">
    <property type="component" value="Unassembled WGS sequence"/>
</dbReference>
<gene>
    <name evidence="6" type="ORF">FrCorBMG51_05385</name>
</gene>
<name>A0ABR5F6R4_9ACTN</name>
<dbReference type="PANTHER" id="PTHR43098:SF5">
    <property type="entry name" value="DUAL-FUNCTIONAL MONOOXYGENASE_METHYLTRANSFERASE PSOF"/>
    <property type="match status" value="1"/>
</dbReference>
<comment type="caution">
    <text evidence="6">The sequence shown here is derived from an EMBL/GenBank/DDBJ whole genome shotgun (WGS) entry which is preliminary data.</text>
</comment>
<keyword evidence="2" id="KW-0285">Flavoprotein</keyword>
<evidence type="ECO:0000256" key="5">
    <source>
        <dbReference type="ARBA" id="ARBA00023002"/>
    </source>
</evidence>
<dbReference type="InterPro" id="IPR036188">
    <property type="entry name" value="FAD/NAD-bd_sf"/>
</dbReference>